<proteinExistence type="inferred from homology"/>
<keyword evidence="6" id="KW-0238">DNA-binding</keyword>
<dbReference type="GO" id="GO:0030983">
    <property type="term" value="F:mismatched DNA binding"/>
    <property type="evidence" value="ECO:0007669"/>
    <property type="project" value="InterPro"/>
</dbReference>
<dbReference type="FunFam" id="3.40.1170.10:FF:000001">
    <property type="entry name" value="DNA mismatch repair protein MutS"/>
    <property type="match status" value="1"/>
</dbReference>
<sequence>MENDFSNHTPMMQQYLALKAGHPDTLVFYRMGDFYELFWQDAEKASRLLDITLTQRGQSAGQPVVMAGVPFHALENYLARLIKMGESVAIAEQVGDVATAKGPVERKVVRVVTPGTLTDSELLSDKAEALLLAVHQGARARCGLAWLSVTQGRVFLAECA</sequence>
<organism evidence="10 11">
    <name type="scientific">Acidovorax delafieldii 2AN</name>
    <dbReference type="NCBI Taxonomy" id="573060"/>
    <lineage>
        <taxon>Bacteria</taxon>
        <taxon>Pseudomonadati</taxon>
        <taxon>Pseudomonadota</taxon>
        <taxon>Betaproteobacteria</taxon>
        <taxon>Burkholderiales</taxon>
        <taxon>Comamonadaceae</taxon>
        <taxon>Acidovorax</taxon>
    </lineage>
</organism>
<evidence type="ECO:0000256" key="6">
    <source>
        <dbReference type="ARBA" id="ARBA00023125"/>
    </source>
</evidence>
<comment type="function">
    <text evidence="8">This protein is involved in the repair of mismatches in DNA. It is possible that it carries out the mismatch recognition step. This protein has a weak ATPase activity.</text>
</comment>
<dbReference type="Gene3D" id="3.40.1170.10">
    <property type="entry name" value="DNA repair protein MutS, domain I"/>
    <property type="match status" value="1"/>
</dbReference>
<evidence type="ECO:0000259" key="9">
    <source>
        <dbReference type="Pfam" id="PF01624"/>
    </source>
</evidence>
<dbReference type="InterPro" id="IPR016151">
    <property type="entry name" value="DNA_mismatch_repair_MutS_N"/>
</dbReference>
<comment type="similarity">
    <text evidence="1">Belongs to the DNA mismatch repair MutS family.</text>
</comment>
<evidence type="ECO:0000256" key="3">
    <source>
        <dbReference type="ARBA" id="ARBA00022741"/>
    </source>
</evidence>
<dbReference type="AlphaFoldDB" id="C5T1K9"/>
<evidence type="ECO:0000256" key="1">
    <source>
        <dbReference type="ARBA" id="ARBA00006271"/>
    </source>
</evidence>
<dbReference type="InterPro" id="IPR007695">
    <property type="entry name" value="DNA_mismatch_repair_MutS-lik_N"/>
</dbReference>
<keyword evidence="4" id="KW-0227">DNA damage</keyword>
<comment type="caution">
    <text evidence="10">The sequence shown here is derived from an EMBL/GenBank/DDBJ whole genome shotgun (WGS) entry which is preliminary data.</text>
</comment>
<evidence type="ECO:0000256" key="4">
    <source>
        <dbReference type="ARBA" id="ARBA00022763"/>
    </source>
</evidence>
<accession>C5T1K9</accession>
<dbReference type="GO" id="GO:0006298">
    <property type="term" value="P:mismatch repair"/>
    <property type="evidence" value="ECO:0007669"/>
    <property type="project" value="InterPro"/>
</dbReference>
<evidence type="ECO:0000256" key="2">
    <source>
        <dbReference type="ARBA" id="ARBA00021982"/>
    </source>
</evidence>
<gene>
    <name evidence="10" type="ORF">AcdelDRAFT_0789</name>
</gene>
<protein>
    <recommendedName>
        <fullName evidence="2">DNA mismatch repair protein MutS</fullName>
    </recommendedName>
</protein>
<evidence type="ECO:0000256" key="7">
    <source>
        <dbReference type="ARBA" id="ARBA00023204"/>
    </source>
</evidence>
<dbReference type="Proteomes" id="UP000003856">
    <property type="component" value="Unassembled WGS sequence"/>
</dbReference>
<reference evidence="10 11" key="1">
    <citation type="submission" date="2009-05" db="EMBL/GenBank/DDBJ databases">
        <title>The draft genome of Acidovorax delafieldii 2AN.</title>
        <authorList>
            <consortium name="US DOE Joint Genome Institute (JGI-PGF)"/>
            <person name="Lucas S."/>
            <person name="Copeland A."/>
            <person name="Lapidus A."/>
            <person name="Glavina del Rio T."/>
            <person name="Tice H."/>
            <person name="Bruce D."/>
            <person name="Goodwin L."/>
            <person name="Pitluck S."/>
            <person name="Larimer F."/>
            <person name="Land M.L."/>
            <person name="Hauser L."/>
            <person name="Shelobolina E.S."/>
            <person name="Picardal F."/>
            <person name="Roden E."/>
            <person name="Emerson D."/>
        </authorList>
    </citation>
    <scope>NUCLEOTIDE SEQUENCE [LARGE SCALE GENOMIC DNA]</scope>
    <source>
        <strain evidence="10 11">2AN</strain>
    </source>
</reference>
<keyword evidence="11" id="KW-1185">Reference proteome</keyword>
<feature type="non-terminal residue" evidence="10">
    <location>
        <position position="160"/>
    </location>
</feature>
<dbReference type="PATRIC" id="fig|573060.9.peg.4445"/>
<evidence type="ECO:0000313" key="10">
    <source>
        <dbReference type="EMBL" id="EER61677.1"/>
    </source>
</evidence>
<evidence type="ECO:0000313" key="11">
    <source>
        <dbReference type="Proteomes" id="UP000003856"/>
    </source>
</evidence>
<keyword evidence="5" id="KW-0067">ATP-binding</keyword>
<dbReference type="InterPro" id="IPR036678">
    <property type="entry name" value="MutS_con_dom_sf"/>
</dbReference>
<evidence type="ECO:0000256" key="8">
    <source>
        <dbReference type="ARBA" id="ARBA00024647"/>
    </source>
</evidence>
<evidence type="ECO:0000256" key="5">
    <source>
        <dbReference type="ARBA" id="ARBA00022840"/>
    </source>
</evidence>
<name>C5T1K9_ACIDE</name>
<dbReference type="SUPFAM" id="SSF53150">
    <property type="entry name" value="DNA repair protein MutS, domain II"/>
    <property type="match status" value="1"/>
</dbReference>
<dbReference type="Pfam" id="PF01624">
    <property type="entry name" value="MutS_I"/>
    <property type="match status" value="1"/>
</dbReference>
<feature type="domain" description="DNA mismatch repair protein MutS-like N-terminal" evidence="9">
    <location>
        <begin position="9"/>
        <end position="121"/>
    </location>
</feature>
<keyword evidence="7" id="KW-0234">DNA repair</keyword>
<dbReference type="EMBL" id="ACQT01000012">
    <property type="protein sequence ID" value="EER61677.1"/>
    <property type="molecule type" value="Genomic_DNA"/>
</dbReference>
<dbReference type="SUPFAM" id="SSF55271">
    <property type="entry name" value="DNA repair protein MutS, domain I"/>
    <property type="match status" value="1"/>
</dbReference>
<keyword evidence="3" id="KW-0547">Nucleotide-binding</keyword>
<dbReference type="GO" id="GO:0005524">
    <property type="term" value="F:ATP binding"/>
    <property type="evidence" value="ECO:0007669"/>
    <property type="project" value="UniProtKB-KW"/>
</dbReference>